<protein>
    <submittedName>
        <fullName evidence="1">Uncharacterized protein</fullName>
    </submittedName>
</protein>
<comment type="caution">
    <text evidence="1">The sequence shown here is derived from an EMBL/GenBank/DDBJ whole genome shotgun (WGS) entry which is preliminary data.</text>
</comment>
<keyword evidence="2" id="KW-1185">Reference proteome</keyword>
<organism evidence="1 2">
    <name type="scientific">Rosa chinensis</name>
    <name type="common">China rose</name>
    <dbReference type="NCBI Taxonomy" id="74649"/>
    <lineage>
        <taxon>Eukaryota</taxon>
        <taxon>Viridiplantae</taxon>
        <taxon>Streptophyta</taxon>
        <taxon>Embryophyta</taxon>
        <taxon>Tracheophyta</taxon>
        <taxon>Spermatophyta</taxon>
        <taxon>Magnoliopsida</taxon>
        <taxon>eudicotyledons</taxon>
        <taxon>Gunneridae</taxon>
        <taxon>Pentapetalae</taxon>
        <taxon>rosids</taxon>
        <taxon>fabids</taxon>
        <taxon>Rosales</taxon>
        <taxon>Rosaceae</taxon>
        <taxon>Rosoideae</taxon>
        <taxon>Rosoideae incertae sedis</taxon>
        <taxon>Rosa</taxon>
    </lineage>
</organism>
<evidence type="ECO:0000313" key="1">
    <source>
        <dbReference type="EMBL" id="PRQ56523.1"/>
    </source>
</evidence>
<sequence>MEEIKFVPVVEYCAWSFVPRDCNKVAHEAAKHALAISFAVDRRRNSLANCSNPSRQFVKIDSQVSHSA</sequence>
<dbReference type="EMBL" id="PDCK01000039">
    <property type="protein sequence ID" value="PRQ56523.1"/>
    <property type="molecule type" value="Genomic_DNA"/>
</dbReference>
<name>A0A2P6SCW4_ROSCH</name>
<proteinExistence type="predicted"/>
<gene>
    <name evidence="1" type="ORF">RchiOBHm_Chr1g0337321</name>
</gene>
<dbReference type="AlphaFoldDB" id="A0A2P6SCW4"/>
<evidence type="ECO:0000313" key="2">
    <source>
        <dbReference type="Proteomes" id="UP000238479"/>
    </source>
</evidence>
<dbReference type="Proteomes" id="UP000238479">
    <property type="component" value="Chromosome 1"/>
</dbReference>
<dbReference type="Gramene" id="PRQ56523">
    <property type="protein sequence ID" value="PRQ56523"/>
    <property type="gene ID" value="RchiOBHm_Chr1g0337321"/>
</dbReference>
<accession>A0A2P6SCW4</accession>
<reference evidence="1 2" key="1">
    <citation type="journal article" date="2018" name="Nat. Genet.">
        <title>The Rosa genome provides new insights in the design of modern roses.</title>
        <authorList>
            <person name="Bendahmane M."/>
        </authorList>
    </citation>
    <scope>NUCLEOTIDE SEQUENCE [LARGE SCALE GENOMIC DNA]</scope>
    <source>
        <strain evidence="2">cv. Old Blush</strain>
    </source>
</reference>